<dbReference type="PROSITE" id="PS50994">
    <property type="entry name" value="INTEGRASE"/>
    <property type="match status" value="2"/>
</dbReference>
<feature type="domain" description="Integrase catalytic" evidence="13">
    <location>
        <begin position="1882"/>
        <end position="2040"/>
    </location>
</feature>
<dbReference type="SUPFAM" id="SSF56672">
    <property type="entry name" value="DNA/RNA polymerases"/>
    <property type="match status" value="5"/>
</dbReference>
<feature type="domain" description="Reverse transcriptase" evidence="12">
    <location>
        <begin position="3104"/>
        <end position="3285"/>
    </location>
</feature>
<dbReference type="GO" id="GO:0003964">
    <property type="term" value="F:RNA-directed DNA polymerase activity"/>
    <property type="evidence" value="ECO:0007669"/>
    <property type="project" value="UniProtKB-KW"/>
</dbReference>
<keyword evidence="8" id="KW-0863">Zinc-finger</keyword>
<accession>A0A139W930</accession>
<dbReference type="Gene3D" id="1.10.720.30">
    <property type="entry name" value="SAP domain"/>
    <property type="match status" value="3"/>
</dbReference>
<dbReference type="InterPro" id="IPR041588">
    <property type="entry name" value="Integrase_H2C2"/>
</dbReference>
<keyword evidence="4" id="KW-0540">Nuclease</keyword>
<name>A0A139W930_TRICA</name>
<feature type="domain" description="CCHC-type" evidence="10">
    <location>
        <begin position="2812"/>
        <end position="2827"/>
    </location>
</feature>
<feature type="domain" description="SAP" evidence="11">
    <location>
        <begin position="800"/>
        <end position="834"/>
    </location>
</feature>
<gene>
    <name evidence="14" type="primary">AUGUSTUS-3.0.2_31778</name>
    <name evidence="14" type="ORF">TcasGA2_TC031778</name>
</gene>
<dbReference type="InterPro" id="IPR021109">
    <property type="entry name" value="Peptidase_aspartic_dom_sf"/>
</dbReference>
<evidence type="ECO:0000256" key="6">
    <source>
        <dbReference type="ARBA" id="ARBA00022801"/>
    </source>
</evidence>
<dbReference type="GO" id="GO:0003676">
    <property type="term" value="F:nucleic acid binding"/>
    <property type="evidence" value="ECO:0007669"/>
    <property type="project" value="InterPro"/>
</dbReference>
<feature type="compositionally biased region" description="Polar residues" evidence="9">
    <location>
        <begin position="2778"/>
        <end position="2788"/>
    </location>
</feature>
<dbReference type="GO" id="GO:0005737">
    <property type="term" value="C:cytoplasm"/>
    <property type="evidence" value="ECO:0007669"/>
    <property type="project" value="UniProtKB-ARBA"/>
</dbReference>
<dbReference type="GO" id="GO:0015074">
    <property type="term" value="P:DNA integration"/>
    <property type="evidence" value="ECO:0007669"/>
    <property type="project" value="InterPro"/>
</dbReference>
<evidence type="ECO:0000256" key="8">
    <source>
        <dbReference type="PROSITE-ProRule" id="PRU00047"/>
    </source>
</evidence>
<dbReference type="Pfam" id="PF00078">
    <property type="entry name" value="RVT_1"/>
    <property type="match status" value="3"/>
</dbReference>
<keyword evidence="5" id="KW-0255">Endonuclease</keyword>
<keyword evidence="2" id="KW-0808">Transferase</keyword>
<dbReference type="FunFam" id="3.10.20.370:FF:000001">
    <property type="entry name" value="Retrovirus-related Pol polyprotein from transposon 17.6-like protein"/>
    <property type="match status" value="2"/>
</dbReference>
<dbReference type="SMART" id="SM00513">
    <property type="entry name" value="SAP"/>
    <property type="match status" value="3"/>
</dbReference>
<dbReference type="SUPFAM" id="SSF53098">
    <property type="entry name" value="Ribonuclease H-like"/>
    <property type="match status" value="2"/>
</dbReference>
<dbReference type="Gene3D" id="2.40.70.10">
    <property type="entry name" value="Acid Proteases"/>
    <property type="match status" value="3"/>
</dbReference>
<keyword evidence="6" id="KW-0378">Hydrolase</keyword>
<evidence type="ECO:0000256" key="4">
    <source>
        <dbReference type="ARBA" id="ARBA00022722"/>
    </source>
</evidence>
<dbReference type="InterPro" id="IPR001584">
    <property type="entry name" value="Integrase_cat-core"/>
</dbReference>
<dbReference type="Gene3D" id="3.10.10.10">
    <property type="entry name" value="HIV Type 1 Reverse Transcriptase, subunit A, domain 1"/>
    <property type="match status" value="5"/>
</dbReference>
<dbReference type="Pfam" id="PF17921">
    <property type="entry name" value="Integrase_H2C2"/>
    <property type="match status" value="2"/>
</dbReference>
<dbReference type="GO" id="GO:0004519">
    <property type="term" value="F:endonuclease activity"/>
    <property type="evidence" value="ECO:0007669"/>
    <property type="project" value="UniProtKB-KW"/>
</dbReference>
<dbReference type="Gene3D" id="3.10.20.370">
    <property type="match status" value="2"/>
</dbReference>
<keyword evidence="7" id="KW-0695">RNA-directed DNA polymerase</keyword>
<protein>
    <recommendedName>
        <fullName evidence="1">RNA-directed DNA polymerase</fullName>
        <ecNumber evidence="1">2.7.7.49</ecNumber>
    </recommendedName>
</protein>
<evidence type="ECO:0000259" key="11">
    <source>
        <dbReference type="PROSITE" id="PS50800"/>
    </source>
</evidence>
<dbReference type="EC" id="2.7.7.49" evidence="1"/>
<dbReference type="Gene3D" id="3.30.70.270">
    <property type="match status" value="4"/>
</dbReference>
<feature type="domain" description="Integrase catalytic" evidence="13">
    <location>
        <begin position="3633"/>
        <end position="3791"/>
    </location>
</feature>
<evidence type="ECO:0000256" key="9">
    <source>
        <dbReference type="SAM" id="MobiDB-lite"/>
    </source>
</evidence>
<dbReference type="Gene3D" id="3.30.420.10">
    <property type="entry name" value="Ribonuclease H-like superfamily/Ribonuclease H"/>
    <property type="match status" value="2"/>
</dbReference>
<dbReference type="Gene3D" id="1.10.340.70">
    <property type="match status" value="2"/>
</dbReference>
<evidence type="ECO:0000259" key="12">
    <source>
        <dbReference type="PROSITE" id="PS50878"/>
    </source>
</evidence>
<dbReference type="GO" id="GO:0016787">
    <property type="term" value="F:hydrolase activity"/>
    <property type="evidence" value="ECO:0007669"/>
    <property type="project" value="UniProtKB-KW"/>
</dbReference>
<dbReference type="CDD" id="cd00303">
    <property type="entry name" value="retropepsin_like"/>
    <property type="match status" value="3"/>
</dbReference>
<sequence length="4690" mass="532986">MSGTDDELDSDTEAGDIRVGWIYRLRKQELISDLKRFGLSTEGTVEELRRRLRQFVKENAAAVGTTPEITNTESTMTAFTTTYVPNVFSFNVPPQAGTVPRGYTGINTSTTQVEGWYTRRPATEMPQPTFTYPAPRLSSLETQPVINPVAHLDFVNQIRKWNVTFDGKNDAVSFLERVEELAEEYMIPKNHLVRALPELLRNQAILWYRNQKSDIHSWNDFVRVFRAFYFPREYREGLEEEIFRRVQRPQENGRDFVIQLQTLIRRHGGWTRDQELNCIYKHLLPEYRQYIRKNDVRSVMELLDQIQEYEGLTQEIRRSKSDVKSCMRDCTRKGSDQSPELGAITGTPYPIGQVFPDFANNSRVLWKIVVENQEIPALIDTGSVLSYINEETAKHCISQGLQPQFLSSRMQAKMANGVTVDTNLFFNIKFQASDLEFSCDFLLCPNLTSPMILGLDFIMEQQLVLNFETGEISRQGQVLVCVKTPLTLVTSERTDSDVSTAPSEPVETATATVDTAIVGDGFVEREIKNFAEVQGRTDMTVHEIRLTNPTPIKQRYRPQNPAMQQIIDEEVDRMLTEDIIEPSESPWSSPIVLADKKDGRKKRFCIDFRKINSVSQKDAYPIPHINGILDKLRGAKYFSKIDSKPRILPKIPPAPEPINLAIPDNHRRLPMGPPATETEDGGQGDGRIRHYVMPFLKKGGGVMKHPDSGRFYGDVGVMRSSQFHHHRRSVCLHRVANKRAKPSVLQQLLTVHQTGSPKGPTATRSPTKPPGKRTLQILAPEQGPEGSEGKEAGDIRVGWIYRLRKQELISDLKRFGLSTEGTVEELRRRLRQFVKENAAAVGTTPEITNTECTMTAFTTTYVPNVFSFNVPPQAGTVPRGYTGINTSTTQVEGWYTRRPATEMPQPTFTYPAPRLSSLETQPVINPVAHLDFVNQIRKWNVTFDGKNDAVSFLERVEELAEEYMIPKNHLVRALPELLRNQAILWYRNQKSDIHSWNDFVRVFRAFYFPREYREGLEEEIFRRVQRPQENGRDFVIQLQTLIRRHGGWTRDQELNCIYKHLLPEYRQYIRKNDVRSVMELLDQIQEYEGLTQEIRRSKSDVKSCMRDCTRKGSDQSPELGAITGTPYPIGQVFPDFANNSRVLWKIVVENQEIPALIDTGSVLSYINEETAKHCISQGLQPQFLSSRMQAKMANGVTVDTNLFFNIKFQASDLEFSCDFLLCPNLTSPMILGLDFIMEQQLILNFETGEISRQGQVLVCVKTPLTLVTSERTDSDVSTAPSEPVETATATVDTAIVGDGFVEREIKNFAEVQGRTDMTVHEIRLTNPTPIKQRYRPQNPAMQQIIDEEVDRMLTEGIIEPSESPWSSPIVLADKKDGRKKRFCIDFRKINSVSQKDAYPIPHINGILDKLRGAKYFSKIDLKQGYWQVPLAEESKPITAFTVPNRGLFQFKVMPFGLHSAPATFQRLLDRVLGPEMDSGAFAYLDDIIVLGRTKEEHQENLATVFRKLRKAKLTPNWEKCSFGQTRLEYLGHIVSSQGVSTDPSKVKAILELPPPTNVKELRRFLGIASWYRKFVPVFSQVAAALNRLLKKKQKWEWGNEQKEAFKKIKQLLTEAPVLACPDFTKTFVLQTDASDLGLGAALIQNLDGGDRVIAYASCSLSDQQTKYSTTEKECLAIVWAIQKMRPYIEGYHFVVESDHQPLKWLMKQPEPKGRLARWIMTLQQYDFEVRYRKGVLNQVADALSRNPMPQKSGIEAIETAHPIDGWYRQKYEEVSATPDLFPDFKIENDRLYKHIMNSQGLTGAQEWKLCIPKGQRKQVLFENHDVPTAGHLGIAKTTARLAQKYYWPGMFREAAKYVQSCENCQRYKSSQQARPGLMQPYKIYEPWHTVSVDLVGPLPRSSKGNSYVLVCQDRFTKWIEVQPLRRATAPVVTRTLYENIITRFGCPKRIITDNGTQLESRLLNKLMKDFHLKHRLTPPYTPQANPVERANKVLKTMIAQYCEENQRKWDENLCSFRMAINSSKHESTGFTPAYLNLGHELRMPSALLQEDKNEEIGFDPETEDAAIQEYPKRIQELQEQFELVRLNLSRAFTTQKKYYDRRRREWSCHPGDRVMKRDHVLSSAARGFAAKLAPKYSGPYIITKVLSPVMESTPPRNRHSESIETKLVRLFGQSPESPYLELYASPLPGLVSPLPPTPSPVRRREIQEALIKKLGTSPILASPTAWLESPKTPVQFSPEPEKPVTPGKSIAQEVLDVFRSKPRILPKIPPAPEPINLAVPLWTFRPAGNTEGRCRFRFPTTTGGFRWVLLPPRPKTADKATGESCAQVSSTTTGARFVYTVSPIKGRNRAFSSSCSLCIKPVSNSGGRAVHQTGKTFSDKWCLLRIKPAHHLHRPDRPRAPTSGACCASNQHTISTAQTDLGLGREITTEDNQREYKMSGTDDELDSDTEAGDIRVGWIYRLRKQELISDLKRFGLSTEGTVEELRRRLRQFVKENAAAVGTTPEITNTESTMTAFTTTYVPNVFSFNVPPQAGTVPRGYTGINTSTTQVEGWYTRRPATEMPQPTFTYPAPRLSSLETQPVINPVAHLDFVNQIRKWNVTFDGKNDAVSFLERVEELAEEYMIPKNHLVRALPELLRNQAILWYRNQKSDIHSWNDFVRVFRAFYFPREYREGLEEEIFRRVQRPQENGRDFVIQLQTLIRRHGGWTRDQELNCIYKHLLPEYRQYIRKNDVRSVMELLDQIQEYEGLTQEIRRSKSDVKSCMSTTSNWTKAKPGFSMSTPQQTSLQRPKPAPRPTWSSNSNKQSDLERLCWRCGQKGHTRLQCRQPAILFCSRCGRQGVKSIECPCPFKPGNSKGTAPEKGSDQSPELGAITGTPYPIGQVFPDFANNSRVLWKIVVENQEIPALIDTGSVLSYINEETAKHCISQGLQPQFLSSRMQAKMANGVTVDTNLFFNIKFQASDLEFSCDFLLCPNLTSPMILGLDFIMEQQLVLNFETGEISRQGQVLVCVKTPLTLVTSERTDSDVSTAPSEPVETATATVDTAIVGDGFVEREIKNFAEVQGRTDMTVHEIRLTNPTPIKQRYRPQNPAMQQIIDEEVDRMLTEDIIEPSESPWSSPIVLADKKDGRKKRFCIDFRKINSVSQKDAYPIPHINGILDKLRGAKYFSKIDLKQGYWQVPLAEESKPITAFTVPNRGLFQFKVMPFGLHSAPATFQRLLDRVLGPEMDSGAFAYLDDIIVLGRTKEEHQENLATVFRKLRKAKLTPNWEKCSFGQTRLEYLGHIVSSQGVSTDPSKVKAILELPPPTNVKELRRFLGIASWYRKFVPVFSQVAAAVNRLLKKKQKWEWGNEQKEAFEKIKQLLTEAPVLACPDFTKTFVLQTDASDLGLGAALIQNLDGGDRVIAYASCSLSDQQTKYSTTEKECLAIVWAIQKMRPYIEGYHFVVESDHQPLKWLMKQPEPKGRLARWIMTLQQYDFEVRYRKGVLNQVADALSRNPMPQKSGIEAIETAHPIDRWYRQKYEEVSATPDLFPDFKIENDRLYKHIMNSQGLTGAQEWKLCIPKGQRKQVLFENHDVPTAGHLGIAKTTARLAQKYYWPGMFREAAKYVQSCENCQRYKSSQQARPGLMQPYKIYEPWHTVSVDLVGPLPRSSKGNSYVLVCQDRFTKWIEVQPLRRATAPVVTRTLYENIITRFGCPKRIITDNGTQLESRLLNKLMKDFHIKHRLTPPYTPQANPVERANKVLKTMIAQYCEENQRKWDENLCSFRMAINSSKHESTGFTPAYLNLGHELRMPSALLQEDKNEEIGFDPETEDAAIQEYPKRIQELQEQFELVRLNLSRAFTTQKKYYDRRRREWSCHPGDRVMKRDHVLSSAARGFAAKLAPKYSGPYIITKVLSPVMESTPPRNRHSESIETKLVRLFGQSPESPYLELYASPLPGLVSPLPPTPSPVRRREIQEALIKKLGTSPILASPTAWLESPKTPVQFSPEPEKPVTPGKSIAQEVLDVFRSKPRILPKIPPAPEPINLAIPDNHRRLPMGPPATETEDGGQGDGRIRHYVMPFLKKGGGVMKHPDSGRFYGDVGVMRSRRNRAFSSSCSLCIKPVSNSGGRAVHQTGKTFSDEWCLLRIKPAHHLHRPDRPRAPTSGACCASNQHTISTAQTDLGLGREITTEDNRFPKGPTATRSPTKPPGKRTLQIFAEVQGRTDMTVHEIRLTNPTPIKQRYRPQNPAMQQIIDEEVDRMLTEDIIEPSESPWSSPIVLADKKDGRKKRFCIDFRKINSVSQKDAYPIPHINGILDKLRGAKYFSKIDSKPRILPKIPPAPEPINLAIPDNHRRLPMGPPATETEDGGQGDGRIRHYVMPFLKKGGGVMKHPDSGRFYGDVGVMRSRRNRAFSSSCSLCIKPVSNSGGRAVHQTGKTFSDEWCLLRIKPAHHLHRPDRPRAPTSGACCASNQHTISTDPTDLGLGFPKGPTATRSPTKPPGKRTLQILAPEQGQVLVCVKTPLTLVTSERTDSDVSTAPSEPVETATATVDTAIVGDGFVEREIKNFAEVQGRTDMTVHEIRLTNPTPIKQRYRPQNPAMQQIIDEEVDRMLTEDIIEPSESPWSSPIVLADKKDGRKKRFCIDFRKINSVSQKDAYPIPHINGILDKLRGAKYFSKIDLKQGYWQVPLAEEILLYTHIEDTPVHRL</sequence>
<evidence type="ECO:0000256" key="7">
    <source>
        <dbReference type="ARBA" id="ARBA00022918"/>
    </source>
</evidence>
<evidence type="ECO:0000313" key="15">
    <source>
        <dbReference type="Proteomes" id="UP000007266"/>
    </source>
</evidence>
<dbReference type="Pfam" id="PF17917">
    <property type="entry name" value="RT_RNaseH"/>
    <property type="match status" value="2"/>
</dbReference>
<dbReference type="Pfam" id="PF13650">
    <property type="entry name" value="Asp_protease_2"/>
    <property type="match status" value="3"/>
</dbReference>
<dbReference type="FunFam" id="1.10.340.70:FF:000001">
    <property type="entry name" value="Retrovirus-related Pol polyprotein from transposon gypsy-like Protein"/>
    <property type="match status" value="2"/>
</dbReference>
<feature type="region of interest" description="Disordered" evidence="9">
    <location>
        <begin position="4317"/>
        <end position="4355"/>
    </location>
</feature>
<dbReference type="InterPro" id="IPR012337">
    <property type="entry name" value="RNaseH-like_sf"/>
</dbReference>
<dbReference type="InterPro" id="IPR036397">
    <property type="entry name" value="RNaseH_sf"/>
</dbReference>
<feature type="domain" description="SAP" evidence="11">
    <location>
        <begin position="22"/>
        <end position="56"/>
    </location>
</feature>
<feature type="domain" description="Reverse transcriptase" evidence="12">
    <location>
        <begin position="1353"/>
        <end position="1534"/>
    </location>
</feature>
<dbReference type="Pfam" id="PF03732">
    <property type="entry name" value="Retrotrans_gag"/>
    <property type="match status" value="3"/>
</dbReference>
<proteinExistence type="predicted"/>
<dbReference type="SMART" id="SM00343">
    <property type="entry name" value="ZnF_C2HC"/>
    <property type="match status" value="1"/>
</dbReference>
<dbReference type="SUPFAM" id="SSF57756">
    <property type="entry name" value="Retrovirus zinc finger-like domains"/>
    <property type="match status" value="1"/>
</dbReference>
<evidence type="ECO:0000256" key="1">
    <source>
        <dbReference type="ARBA" id="ARBA00012493"/>
    </source>
</evidence>
<reference evidence="14 15" key="1">
    <citation type="journal article" date="2008" name="Nature">
        <title>The genome of the model beetle and pest Tribolium castaneum.</title>
        <authorList>
            <consortium name="Tribolium Genome Sequencing Consortium"/>
            <person name="Richards S."/>
            <person name="Gibbs R.A."/>
            <person name="Weinstock G.M."/>
            <person name="Brown S.J."/>
            <person name="Denell R."/>
            <person name="Beeman R.W."/>
            <person name="Gibbs R."/>
            <person name="Beeman R.W."/>
            <person name="Brown S.J."/>
            <person name="Bucher G."/>
            <person name="Friedrich M."/>
            <person name="Grimmelikhuijzen C.J."/>
            <person name="Klingler M."/>
            <person name="Lorenzen M."/>
            <person name="Richards S."/>
            <person name="Roth S."/>
            <person name="Schroder R."/>
            <person name="Tautz D."/>
            <person name="Zdobnov E.M."/>
            <person name="Muzny D."/>
            <person name="Gibbs R.A."/>
            <person name="Weinstock G.M."/>
            <person name="Attaway T."/>
            <person name="Bell S."/>
            <person name="Buhay C.J."/>
            <person name="Chandrabose M.N."/>
            <person name="Chavez D."/>
            <person name="Clerk-Blankenburg K.P."/>
            <person name="Cree A."/>
            <person name="Dao M."/>
            <person name="Davis C."/>
            <person name="Chacko J."/>
            <person name="Dinh H."/>
            <person name="Dugan-Rocha S."/>
            <person name="Fowler G."/>
            <person name="Garner T.T."/>
            <person name="Garnes J."/>
            <person name="Gnirke A."/>
            <person name="Hawes A."/>
            <person name="Hernandez J."/>
            <person name="Hines S."/>
            <person name="Holder M."/>
            <person name="Hume J."/>
            <person name="Jhangiani S.N."/>
            <person name="Joshi V."/>
            <person name="Khan Z.M."/>
            <person name="Jackson L."/>
            <person name="Kovar C."/>
            <person name="Kowis A."/>
            <person name="Lee S."/>
            <person name="Lewis L.R."/>
            <person name="Margolis J."/>
            <person name="Morgan M."/>
            <person name="Nazareth L.V."/>
            <person name="Nguyen N."/>
            <person name="Okwuonu G."/>
            <person name="Parker D."/>
            <person name="Richards S."/>
            <person name="Ruiz S.J."/>
            <person name="Santibanez J."/>
            <person name="Savard J."/>
            <person name="Scherer S.E."/>
            <person name="Schneider B."/>
            <person name="Sodergren E."/>
            <person name="Tautz D."/>
            <person name="Vattahil S."/>
            <person name="Villasana D."/>
            <person name="White C.S."/>
            <person name="Wright R."/>
            <person name="Park Y."/>
            <person name="Beeman R.W."/>
            <person name="Lord J."/>
            <person name="Oppert B."/>
            <person name="Lorenzen M."/>
            <person name="Brown S."/>
            <person name="Wang L."/>
            <person name="Savard J."/>
            <person name="Tautz D."/>
            <person name="Richards S."/>
            <person name="Weinstock G."/>
            <person name="Gibbs R.A."/>
            <person name="Liu Y."/>
            <person name="Worley K."/>
            <person name="Weinstock G."/>
            <person name="Elsik C.G."/>
            <person name="Reese J.T."/>
            <person name="Elhaik E."/>
            <person name="Landan G."/>
            <person name="Graur D."/>
            <person name="Arensburger P."/>
            <person name="Atkinson P."/>
            <person name="Beeman R.W."/>
            <person name="Beidler J."/>
            <person name="Brown S.J."/>
            <person name="Demuth J.P."/>
            <person name="Drury D.W."/>
            <person name="Du Y.Z."/>
            <person name="Fujiwara H."/>
            <person name="Lorenzen M."/>
            <person name="Maselli V."/>
            <person name="Osanai M."/>
            <person name="Park Y."/>
            <person name="Robertson H.M."/>
            <person name="Tu Z."/>
            <person name="Wang J.J."/>
            <person name="Wang S."/>
            <person name="Richards S."/>
            <person name="Song H."/>
            <person name="Zhang L."/>
            <person name="Sodergren E."/>
            <person name="Werner D."/>
            <person name="Stanke M."/>
            <person name="Morgenstern B."/>
            <person name="Solovyev V."/>
            <person name="Kosarev P."/>
            <person name="Brown G."/>
            <person name="Chen H.C."/>
            <person name="Ermolaeva O."/>
            <person name="Hlavina W."/>
            <person name="Kapustin Y."/>
            <person name="Kiryutin B."/>
            <person name="Kitts P."/>
            <person name="Maglott D."/>
            <person name="Pruitt K."/>
            <person name="Sapojnikov V."/>
            <person name="Souvorov A."/>
            <person name="Mackey A.J."/>
            <person name="Waterhouse R.M."/>
            <person name="Wyder S."/>
            <person name="Zdobnov E.M."/>
            <person name="Zdobnov E.M."/>
            <person name="Wyder S."/>
            <person name="Kriventseva E.V."/>
            <person name="Kadowaki T."/>
            <person name="Bork P."/>
            <person name="Aranda M."/>
            <person name="Bao R."/>
            <person name="Beermann A."/>
            <person name="Berns N."/>
            <person name="Bolognesi R."/>
            <person name="Bonneton F."/>
            <person name="Bopp D."/>
            <person name="Brown S.J."/>
            <person name="Bucher G."/>
            <person name="Butts T."/>
            <person name="Chaumot A."/>
            <person name="Denell R.E."/>
            <person name="Ferrier D.E."/>
            <person name="Friedrich M."/>
            <person name="Gordon C.M."/>
            <person name="Jindra M."/>
            <person name="Klingler M."/>
            <person name="Lan Q."/>
            <person name="Lattorff H.M."/>
            <person name="Laudet V."/>
            <person name="von Levetsow C."/>
            <person name="Liu Z."/>
            <person name="Lutz R."/>
            <person name="Lynch J.A."/>
            <person name="da Fonseca R.N."/>
            <person name="Posnien N."/>
            <person name="Reuter R."/>
            <person name="Roth S."/>
            <person name="Savard J."/>
            <person name="Schinko J.B."/>
            <person name="Schmitt C."/>
            <person name="Schoppmeier M."/>
            <person name="Schroder R."/>
            <person name="Shippy T.D."/>
            <person name="Simonnet F."/>
            <person name="Marques-Souza H."/>
            <person name="Tautz D."/>
            <person name="Tomoyasu Y."/>
            <person name="Trauner J."/>
            <person name="Van der Zee M."/>
            <person name="Vervoort M."/>
            <person name="Wittkopp N."/>
            <person name="Wimmer E.A."/>
            <person name="Yang X."/>
            <person name="Jones A.K."/>
            <person name="Sattelle D.B."/>
            <person name="Ebert P.R."/>
            <person name="Nelson D."/>
            <person name="Scott J.G."/>
            <person name="Beeman R.W."/>
            <person name="Muthukrishnan S."/>
            <person name="Kramer K.J."/>
            <person name="Arakane Y."/>
            <person name="Beeman R.W."/>
            <person name="Zhu Q."/>
            <person name="Hogenkamp D."/>
            <person name="Dixit R."/>
            <person name="Oppert B."/>
            <person name="Jiang H."/>
            <person name="Zou Z."/>
            <person name="Marshall J."/>
            <person name="Elpidina E."/>
            <person name="Vinokurov K."/>
            <person name="Oppert C."/>
            <person name="Zou Z."/>
            <person name="Evans J."/>
            <person name="Lu Z."/>
            <person name="Zhao P."/>
            <person name="Sumathipala N."/>
            <person name="Altincicek B."/>
            <person name="Vilcinskas A."/>
            <person name="Williams M."/>
            <person name="Hultmark D."/>
            <person name="Hetru C."/>
            <person name="Jiang H."/>
            <person name="Grimmelikhuijzen C.J."/>
            <person name="Hauser F."/>
            <person name="Cazzamali G."/>
            <person name="Williamson M."/>
            <person name="Park Y."/>
            <person name="Li B."/>
            <person name="Tanaka Y."/>
            <person name="Predel R."/>
            <person name="Neupert S."/>
            <person name="Schachtner J."/>
            <person name="Verleyen P."/>
            <person name="Raible F."/>
            <person name="Bork P."/>
            <person name="Friedrich M."/>
            <person name="Walden K.K."/>
            <person name="Robertson H.M."/>
            <person name="Angeli S."/>
            <person name="Foret S."/>
            <person name="Bucher G."/>
            <person name="Schuetz S."/>
            <person name="Maleszka R."/>
            <person name="Wimmer E.A."/>
            <person name="Beeman R.W."/>
            <person name="Lorenzen M."/>
            <person name="Tomoyasu Y."/>
            <person name="Miller S.C."/>
            <person name="Grossmann D."/>
            <person name="Bucher G."/>
        </authorList>
    </citation>
    <scope>NUCLEOTIDE SEQUENCE [LARGE SCALE GENOMIC DNA]</scope>
    <source>
        <strain evidence="14 15">Georgia GA2</strain>
    </source>
</reference>
<dbReference type="FunFam" id="3.10.10.10:FF:000015">
    <property type="match status" value="5"/>
</dbReference>
<evidence type="ECO:0000313" key="14">
    <source>
        <dbReference type="EMBL" id="KXZ75794.1"/>
    </source>
</evidence>
<dbReference type="FunFam" id="3.30.70.270:FF:000020">
    <property type="entry name" value="Transposon Tf2-6 polyprotein-like Protein"/>
    <property type="match status" value="2"/>
</dbReference>
<feature type="compositionally biased region" description="Polar residues" evidence="9">
    <location>
        <begin position="753"/>
        <end position="766"/>
    </location>
</feature>
<dbReference type="InterPro" id="IPR001878">
    <property type="entry name" value="Znf_CCHC"/>
</dbReference>
<dbReference type="CDD" id="cd01647">
    <property type="entry name" value="RT_LTR"/>
    <property type="match status" value="5"/>
</dbReference>
<dbReference type="InterPro" id="IPR036875">
    <property type="entry name" value="Znf_CCHC_sf"/>
</dbReference>
<feature type="region of interest" description="Disordered" evidence="9">
    <location>
        <begin position="2766"/>
        <end position="2803"/>
    </location>
</feature>
<dbReference type="InterPro" id="IPR050951">
    <property type="entry name" value="Retrovirus_Pol_polyprotein"/>
</dbReference>
<evidence type="ECO:0000256" key="3">
    <source>
        <dbReference type="ARBA" id="ARBA00022695"/>
    </source>
</evidence>
<dbReference type="SUPFAM" id="SSF50630">
    <property type="entry name" value="Acid proteases"/>
    <property type="match status" value="3"/>
</dbReference>
<evidence type="ECO:0000259" key="13">
    <source>
        <dbReference type="PROSITE" id="PS50994"/>
    </source>
</evidence>
<dbReference type="FunFam" id="3.30.420.10:FF:000032">
    <property type="entry name" value="Retrovirus-related Pol polyprotein from transposon 297-like Protein"/>
    <property type="match status" value="2"/>
</dbReference>
<dbReference type="PANTHER" id="PTHR37984:SF5">
    <property type="entry name" value="PROTEIN NYNRIN-LIKE"/>
    <property type="match status" value="1"/>
</dbReference>
<evidence type="ECO:0000259" key="10">
    <source>
        <dbReference type="PROSITE" id="PS50158"/>
    </source>
</evidence>
<feature type="region of interest" description="Disordered" evidence="9">
    <location>
        <begin position="753"/>
        <end position="791"/>
    </location>
</feature>
<dbReference type="Proteomes" id="UP000007266">
    <property type="component" value="Unassembled WGS sequence"/>
</dbReference>
<dbReference type="InterPro" id="IPR000477">
    <property type="entry name" value="RT_dom"/>
</dbReference>
<dbReference type="PROSITE" id="PS50800">
    <property type="entry name" value="SAP"/>
    <property type="match status" value="3"/>
</dbReference>
<reference evidence="14 15" key="2">
    <citation type="journal article" date="2010" name="Nucleic Acids Res.">
        <title>BeetleBase in 2010: revisions to provide comprehensive genomic information for Tribolium castaneum.</title>
        <authorList>
            <person name="Kim H.S."/>
            <person name="Murphy T."/>
            <person name="Xia J."/>
            <person name="Caragea D."/>
            <person name="Park Y."/>
            <person name="Beeman R.W."/>
            <person name="Lorenzen M.D."/>
            <person name="Butcher S."/>
            <person name="Manak J.R."/>
            <person name="Brown S.J."/>
        </authorList>
    </citation>
    <scope>NUCLEOTIDE SEQUENCE [LARGE SCALE GENOMIC DNA]</scope>
    <source>
        <strain evidence="14 15">Georgia GA2</strain>
    </source>
</reference>
<dbReference type="InterPro" id="IPR043128">
    <property type="entry name" value="Rev_trsase/Diguanyl_cyclase"/>
</dbReference>
<feature type="region of interest" description="Disordered" evidence="9">
    <location>
        <begin position="4020"/>
        <end position="4054"/>
    </location>
</feature>
<evidence type="ECO:0000256" key="2">
    <source>
        <dbReference type="ARBA" id="ARBA00022679"/>
    </source>
</evidence>
<dbReference type="GO" id="GO:0008270">
    <property type="term" value="F:zinc ion binding"/>
    <property type="evidence" value="ECO:0007669"/>
    <property type="project" value="UniProtKB-KW"/>
</dbReference>
<dbReference type="PANTHER" id="PTHR37984">
    <property type="entry name" value="PROTEIN CBG26694"/>
    <property type="match status" value="1"/>
</dbReference>
<feature type="domain" description="SAP" evidence="11">
    <location>
        <begin position="2459"/>
        <end position="2493"/>
    </location>
</feature>
<dbReference type="Pfam" id="PF00665">
    <property type="entry name" value="rve"/>
    <property type="match status" value="2"/>
</dbReference>
<keyword evidence="8" id="KW-0479">Metal-binding</keyword>
<dbReference type="GO" id="GO:0042575">
    <property type="term" value="C:DNA polymerase complex"/>
    <property type="evidence" value="ECO:0007669"/>
    <property type="project" value="UniProtKB-ARBA"/>
</dbReference>
<dbReference type="eggNOG" id="KOG0017">
    <property type="taxonomic scope" value="Eukaryota"/>
</dbReference>
<keyword evidence="15" id="KW-1185">Reference proteome</keyword>
<keyword evidence="8" id="KW-0862">Zinc</keyword>
<feature type="region of interest" description="Disordered" evidence="9">
    <location>
        <begin position="648"/>
        <end position="686"/>
    </location>
</feature>
<feature type="region of interest" description="Disordered" evidence="9">
    <location>
        <begin position="4172"/>
        <end position="4193"/>
    </location>
</feature>
<dbReference type="EMBL" id="KQ972733">
    <property type="protein sequence ID" value="KXZ75794.1"/>
    <property type="molecule type" value="Genomic_DNA"/>
</dbReference>
<evidence type="ECO:0000256" key="5">
    <source>
        <dbReference type="ARBA" id="ARBA00022759"/>
    </source>
</evidence>
<dbReference type="CDD" id="cd09274">
    <property type="entry name" value="RNase_HI_RT_Ty3"/>
    <property type="match status" value="2"/>
</dbReference>
<dbReference type="InterPro" id="IPR041373">
    <property type="entry name" value="RT_RNaseH"/>
</dbReference>
<organism evidence="14 15">
    <name type="scientific">Tribolium castaneum</name>
    <name type="common">Red flour beetle</name>
    <dbReference type="NCBI Taxonomy" id="7070"/>
    <lineage>
        <taxon>Eukaryota</taxon>
        <taxon>Metazoa</taxon>
        <taxon>Ecdysozoa</taxon>
        <taxon>Arthropoda</taxon>
        <taxon>Hexapoda</taxon>
        <taxon>Insecta</taxon>
        <taxon>Pterygota</taxon>
        <taxon>Neoptera</taxon>
        <taxon>Endopterygota</taxon>
        <taxon>Coleoptera</taxon>
        <taxon>Polyphaga</taxon>
        <taxon>Cucujiformia</taxon>
        <taxon>Tenebrionidae</taxon>
        <taxon>Tenebrionidae incertae sedis</taxon>
        <taxon>Tribolium</taxon>
    </lineage>
</organism>
<dbReference type="InterPro" id="IPR005162">
    <property type="entry name" value="Retrotrans_gag_dom"/>
</dbReference>
<dbReference type="InterPro" id="IPR003034">
    <property type="entry name" value="SAP_dom"/>
</dbReference>
<dbReference type="InParanoid" id="A0A139W930"/>
<dbReference type="PROSITE" id="PS50158">
    <property type="entry name" value="ZF_CCHC"/>
    <property type="match status" value="1"/>
</dbReference>
<dbReference type="InterPro" id="IPR036361">
    <property type="entry name" value="SAP_dom_sf"/>
</dbReference>
<dbReference type="PROSITE" id="PS50878">
    <property type="entry name" value="RT_POL"/>
    <property type="match status" value="2"/>
</dbReference>
<dbReference type="InterPro" id="IPR043502">
    <property type="entry name" value="DNA/RNA_pol_sf"/>
</dbReference>
<keyword evidence="3" id="KW-0548">Nucleotidyltransferase</keyword>